<dbReference type="RefSeq" id="WP_145851586.1">
    <property type="nucleotide sequence ID" value="NZ_RPFW01000001.1"/>
</dbReference>
<dbReference type="PANTHER" id="PTHR10584">
    <property type="entry name" value="SUGAR KINASE"/>
    <property type="match status" value="1"/>
</dbReference>
<sequence length="352" mass="35219">MTSEPRSTRVTGLLGQVTVLGAHILDVLGRPVEVIPPGQGGARLTEIKATAAGTAAGTGVDLAKLGAEVHAIGAIGDDLIGDVVVAAMTRHGVDTGGLSRKSAAQTSATILPIRPNGERPTLHVPGATSLLELADVDLWRVRGSRALLVGGPDALGGFARDGLPQVIAAARDGGVLVAVDVLHPGSPRDLERICDVLAAADWFLPNGDQLLALTGRDDLTAAIEDMLALGAGGVAVTCGADGCLVAWRGGGAPVALPAIKVDVVDTTGCGDGFTAGMLAGLLLGVAPVDAAWLGIACGALVATGLGSDAGIDSLGQALAFLSREQPAVAGRIAAAAIARRSTHHEVEEQVHD</sequence>
<dbReference type="InterPro" id="IPR011611">
    <property type="entry name" value="PfkB_dom"/>
</dbReference>
<proteinExistence type="predicted"/>
<dbReference type="PANTHER" id="PTHR10584:SF166">
    <property type="entry name" value="RIBOKINASE"/>
    <property type="match status" value="1"/>
</dbReference>
<evidence type="ECO:0000256" key="2">
    <source>
        <dbReference type="ARBA" id="ARBA00022777"/>
    </source>
</evidence>
<dbReference type="EMBL" id="RPFW01000001">
    <property type="protein sequence ID" value="TVZ06830.1"/>
    <property type="molecule type" value="Genomic_DNA"/>
</dbReference>
<dbReference type="Proteomes" id="UP000460272">
    <property type="component" value="Unassembled WGS sequence"/>
</dbReference>
<accession>A0A6P2C6L5</accession>
<evidence type="ECO:0000259" key="3">
    <source>
        <dbReference type="Pfam" id="PF00294"/>
    </source>
</evidence>
<evidence type="ECO:0000313" key="5">
    <source>
        <dbReference type="Proteomes" id="UP000460272"/>
    </source>
</evidence>
<reference evidence="4 5" key="1">
    <citation type="submission" date="2018-11" db="EMBL/GenBank/DDBJ databases">
        <title>Trebonia kvetii gen.nov., sp.nov., a novel acidophilic actinobacterium, and proposal of the new actinobacterial family Treboniaceae fam. nov.</title>
        <authorList>
            <person name="Rapoport D."/>
            <person name="Sagova-Mareckova M."/>
            <person name="Sedlacek I."/>
            <person name="Provaznik J."/>
            <person name="Kralova S."/>
            <person name="Pavlinic D."/>
            <person name="Benes V."/>
            <person name="Kopecky J."/>
        </authorList>
    </citation>
    <scope>NUCLEOTIDE SEQUENCE [LARGE SCALE GENOMIC DNA]</scope>
    <source>
        <strain evidence="4 5">15Tr583</strain>
    </source>
</reference>
<organism evidence="4 5">
    <name type="scientific">Trebonia kvetii</name>
    <dbReference type="NCBI Taxonomy" id="2480626"/>
    <lineage>
        <taxon>Bacteria</taxon>
        <taxon>Bacillati</taxon>
        <taxon>Actinomycetota</taxon>
        <taxon>Actinomycetes</taxon>
        <taxon>Streptosporangiales</taxon>
        <taxon>Treboniaceae</taxon>
        <taxon>Trebonia</taxon>
    </lineage>
</organism>
<comment type="caution">
    <text evidence="4">The sequence shown here is derived from an EMBL/GenBank/DDBJ whole genome shotgun (WGS) entry which is preliminary data.</text>
</comment>
<dbReference type="GO" id="GO:0016301">
    <property type="term" value="F:kinase activity"/>
    <property type="evidence" value="ECO:0007669"/>
    <property type="project" value="UniProtKB-KW"/>
</dbReference>
<protein>
    <submittedName>
        <fullName evidence="4">Carbohydrate kinase family protein</fullName>
    </submittedName>
</protein>
<keyword evidence="1" id="KW-0808">Transferase</keyword>
<dbReference type="InterPro" id="IPR029056">
    <property type="entry name" value="Ribokinase-like"/>
</dbReference>
<evidence type="ECO:0000256" key="1">
    <source>
        <dbReference type="ARBA" id="ARBA00022679"/>
    </source>
</evidence>
<dbReference type="OrthoDB" id="7946249at2"/>
<keyword evidence="5" id="KW-1185">Reference proteome</keyword>
<keyword evidence="2 4" id="KW-0418">Kinase</keyword>
<feature type="domain" description="Carbohydrate kinase PfkB" evidence="3">
    <location>
        <begin position="17"/>
        <end position="310"/>
    </location>
</feature>
<dbReference type="GO" id="GO:0005829">
    <property type="term" value="C:cytosol"/>
    <property type="evidence" value="ECO:0007669"/>
    <property type="project" value="TreeGrafter"/>
</dbReference>
<name>A0A6P2C6L5_9ACTN</name>
<dbReference type="Gene3D" id="3.40.1190.20">
    <property type="match status" value="1"/>
</dbReference>
<dbReference type="AlphaFoldDB" id="A0A6P2C6L5"/>
<dbReference type="Pfam" id="PF00294">
    <property type="entry name" value="PfkB"/>
    <property type="match status" value="1"/>
</dbReference>
<evidence type="ECO:0000313" key="4">
    <source>
        <dbReference type="EMBL" id="TVZ06830.1"/>
    </source>
</evidence>
<gene>
    <name evidence="4" type="ORF">EAS64_05640</name>
</gene>
<dbReference type="SUPFAM" id="SSF53613">
    <property type="entry name" value="Ribokinase-like"/>
    <property type="match status" value="1"/>
</dbReference>